<proteinExistence type="predicted"/>
<gene>
    <name evidence="1" type="ORF">SAMN05421543_106125</name>
</gene>
<dbReference type="AlphaFoldDB" id="A0A1I7IC41"/>
<accession>A0A1I7IC41</accession>
<evidence type="ECO:0000313" key="2">
    <source>
        <dbReference type="Proteomes" id="UP000183508"/>
    </source>
</evidence>
<dbReference type="Proteomes" id="UP000183508">
    <property type="component" value="Unassembled WGS sequence"/>
</dbReference>
<sequence length="73" mass="8073">MTECWVKFPERGRDVRSLVVVLESLTAQLKRHLDDEYTAIRLDKQTRSIRVVLKEVDDSGGGGADAGDSVRAG</sequence>
<evidence type="ECO:0000313" key="1">
    <source>
        <dbReference type="EMBL" id="SFU70504.1"/>
    </source>
</evidence>
<dbReference type="RefSeq" id="WP_074951019.1">
    <property type="nucleotide sequence ID" value="NZ_FPBV01000006.1"/>
</dbReference>
<protein>
    <submittedName>
        <fullName evidence="1">Uncharacterized protein</fullName>
    </submittedName>
</protein>
<dbReference type="STRING" id="392015.SAMN05421543_106125"/>
<organism evidence="1 2">
    <name type="scientific">Alicyclobacillus macrosporangiidus</name>
    <dbReference type="NCBI Taxonomy" id="392015"/>
    <lineage>
        <taxon>Bacteria</taxon>
        <taxon>Bacillati</taxon>
        <taxon>Bacillota</taxon>
        <taxon>Bacilli</taxon>
        <taxon>Bacillales</taxon>
        <taxon>Alicyclobacillaceae</taxon>
        <taxon>Alicyclobacillus</taxon>
    </lineage>
</organism>
<keyword evidence="2" id="KW-1185">Reference proteome</keyword>
<name>A0A1I7IC41_9BACL</name>
<dbReference type="EMBL" id="FPBV01000006">
    <property type="protein sequence ID" value="SFU70504.1"/>
    <property type="molecule type" value="Genomic_DNA"/>
</dbReference>
<reference evidence="2" key="1">
    <citation type="submission" date="2016-10" db="EMBL/GenBank/DDBJ databases">
        <authorList>
            <person name="Varghese N."/>
        </authorList>
    </citation>
    <scope>NUCLEOTIDE SEQUENCE [LARGE SCALE GENOMIC DNA]</scope>
    <source>
        <strain evidence="2">DSM 17980</strain>
    </source>
</reference>